<gene>
    <name evidence="2" type="ORF">RM780_21000</name>
</gene>
<reference evidence="3" key="1">
    <citation type="submission" date="2023-07" db="EMBL/GenBank/DDBJ databases">
        <title>30 novel species of actinomycetes from the DSMZ collection.</title>
        <authorList>
            <person name="Nouioui I."/>
        </authorList>
    </citation>
    <scope>NUCLEOTIDE SEQUENCE [LARGE SCALE GENOMIC DNA]</scope>
    <source>
        <strain evidence="3">DSM 44917</strain>
    </source>
</reference>
<keyword evidence="1" id="KW-1133">Transmembrane helix</keyword>
<evidence type="ECO:0000256" key="1">
    <source>
        <dbReference type="SAM" id="Phobius"/>
    </source>
</evidence>
<dbReference type="RefSeq" id="WP_311632377.1">
    <property type="nucleotide sequence ID" value="NZ_JAVREN010000037.1"/>
</dbReference>
<dbReference type="Proteomes" id="UP001183388">
    <property type="component" value="Unassembled WGS sequence"/>
</dbReference>
<evidence type="ECO:0000313" key="2">
    <source>
        <dbReference type="EMBL" id="MDT0309418.1"/>
    </source>
</evidence>
<feature type="transmembrane region" description="Helical" evidence="1">
    <location>
        <begin position="16"/>
        <end position="35"/>
    </location>
</feature>
<proteinExistence type="predicted"/>
<organism evidence="2 3">
    <name type="scientific">Streptomyces boetiae</name>
    <dbReference type="NCBI Taxonomy" id="3075541"/>
    <lineage>
        <taxon>Bacteria</taxon>
        <taxon>Bacillati</taxon>
        <taxon>Actinomycetota</taxon>
        <taxon>Actinomycetes</taxon>
        <taxon>Kitasatosporales</taxon>
        <taxon>Streptomycetaceae</taxon>
        <taxon>Streptomyces</taxon>
    </lineage>
</organism>
<keyword evidence="1" id="KW-0812">Transmembrane</keyword>
<comment type="caution">
    <text evidence="2">The sequence shown here is derived from an EMBL/GenBank/DDBJ whole genome shotgun (WGS) entry which is preliminary data.</text>
</comment>
<evidence type="ECO:0000313" key="3">
    <source>
        <dbReference type="Proteomes" id="UP001183388"/>
    </source>
</evidence>
<keyword evidence="1" id="KW-0472">Membrane</keyword>
<accession>A0ABU2LDS1</accession>
<sequence>MEFLAHGFDGPGPGPWVLLFPLMWAALVAGAVLAARRLARRGGAESPVRLLGRRFAAGEIEAEEYRARLAVLTARRPRNAPGGATPA</sequence>
<protein>
    <submittedName>
        <fullName evidence="2">SHOCT domain-containing protein</fullName>
    </submittedName>
</protein>
<keyword evidence="3" id="KW-1185">Reference proteome</keyword>
<name>A0ABU2LDS1_9ACTN</name>
<dbReference type="EMBL" id="JAVREN010000037">
    <property type="protein sequence ID" value="MDT0309418.1"/>
    <property type="molecule type" value="Genomic_DNA"/>
</dbReference>